<reference evidence="3" key="2">
    <citation type="submission" date="2015-01" db="EMBL/GenBank/DDBJ databases">
        <title>Evolutionary Origins and Diversification of the Mycorrhizal Mutualists.</title>
        <authorList>
            <consortium name="DOE Joint Genome Institute"/>
            <consortium name="Mycorrhizal Genomics Consortium"/>
            <person name="Kohler A."/>
            <person name="Kuo A."/>
            <person name="Nagy L.G."/>
            <person name="Floudas D."/>
            <person name="Copeland A."/>
            <person name="Barry K.W."/>
            <person name="Cichocki N."/>
            <person name="Veneault-Fourrey C."/>
            <person name="LaButti K."/>
            <person name="Lindquist E.A."/>
            <person name="Lipzen A."/>
            <person name="Lundell T."/>
            <person name="Morin E."/>
            <person name="Murat C."/>
            <person name="Riley R."/>
            <person name="Ohm R."/>
            <person name="Sun H."/>
            <person name="Tunlid A."/>
            <person name="Henrissat B."/>
            <person name="Grigoriev I.V."/>
            <person name="Hibbett D.S."/>
            <person name="Martin F."/>
        </authorList>
    </citation>
    <scope>NUCLEOTIDE SEQUENCE [LARGE SCALE GENOMIC DNA]</scope>
    <source>
        <strain evidence="3">MUT 4182</strain>
    </source>
</reference>
<dbReference type="InterPro" id="IPR036047">
    <property type="entry name" value="F-box-like_dom_sf"/>
</dbReference>
<protein>
    <recommendedName>
        <fullName evidence="1">F-box domain-containing protein</fullName>
    </recommendedName>
</protein>
<dbReference type="InterPro" id="IPR032675">
    <property type="entry name" value="LRR_dom_sf"/>
</dbReference>
<evidence type="ECO:0000313" key="3">
    <source>
        <dbReference type="Proteomes" id="UP000054248"/>
    </source>
</evidence>
<accession>A0A0C3QYA4</accession>
<dbReference type="Proteomes" id="UP000054248">
    <property type="component" value="Unassembled WGS sequence"/>
</dbReference>
<dbReference type="Pfam" id="PF12937">
    <property type="entry name" value="F-box-like"/>
    <property type="match status" value="1"/>
</dbReference>
<sequence>MNPATNLTVDLAVDILLQSIHDENKNALDSVRRISSLQEDAGIDSGMLSQVDNYAGAIKSTLDTVQGRLLDKISALNTEHNRMIPFHRLPIETFVQVITAALESFQTRQWSSPTHLGRLVTLCQVCKRWEDVISRTASLWATIDIRDPAVIMSTAISRSANHSLNVIGAPSFGLIRFWSDAPDGWEEFMNTAIAHSTRWRSVQLVVASPDAVLAIMIADVPRLESFEVKSTSECLFDTQEGGRLFQAIGPQLRRLGLHGLAIPWDSWVLHNLRHLSISGLDNFVPSCEKMLGMLRECPALVDIVLSFNRTADVGTFRQGPSFTLAQLDSMSFSRLSPSWALAFLETIHTPSVRSVNLDLDFSDSGHLFPSVVKRVCALYSNVVDARYHLEINLYTGSLEWACYPISSRGWRYFGIKAWNNPAPETLETLWAEAGTNRFAPESVLICLNGPVDLEISLFLPKLDGIHTINSFMFYGGDADPLFTYMSNPTTSGEWGLPELENLTIYDCKYDPELLLGMVLARYGGEGLVGHNNLDDGRDRPPPFQELTIGHAPGEADIDTLDLVEDIVGDHCFTLEEDVER</sequence>
<dbReference type="AlphaFoldDB" id="A0A0C3QYA4"/>
<keyword evidence="3" id="KW-1185">Reference proteome</keyword>
<evidence type="ECO:0000313" key="2">
    <source>
        <dbReference type="EMBL" id="KIO34204.1"/>
    </source>
</evidence>
<dbReference type="STRING" id="1051891.A0A0C3QYA4"/>
<dbReference type="SUPFAM" id="SSF52047">
    <property type="entry name" value="RNI-like"/>
    <property type="match status" value="1"/>
</dbReference>
<organism evidence="2 3">
    <name type="scientific">Tulasnella calospora MUT 4182</name>
    <dbReference type="NCBI Taxonomy" id="1051891"/>
    <lineage>
        <taxon>Eukaryota</taxon>
        <taxon>Fungi</taxon>
        <taxon>Dikarya</taxon>
        <taxon>Basidiomycota</taxon>
        <taxon>Agaricomycotina</taxon>
        <taxon>Agaricomycetes</taxon>
        <taxon>Cantharellales</taxon>
        <taxon>Tulasnellaceae</taxon>
        <taxon>Tulasnella</taxon>
    </lineage>
</organism>
<dbReference type="OrthoDB" id="3365698at2759"/>
<dbReference type="EMBL" id="KN822944">
    <property type="protein sequence ID" value="KIO34204.1"/>
    <property type="molecule type" value="Genomic_DNA"/>
</dbReference>
<name>A0A0C3QYA4_9AGAM</name>
<feature type="domain" description="F-box" evidence="1">
    <location>
        <begin position="111"/>
        <end position="146"/>
    </location>
</feature>
<dbReference type="Gene3D" id="3.80.10.10">
    <property type="entry name" value="Ribonuclease Inhibitor"/>
    <property type="match status" value="1"/>
</dbReference>
<dbReference type="HOGENOM" id="CLU_519910_0_0_1"/>
<dbReference type="InterPro" id="IPR001810">
    <property type="entry name" value="F-box_dom"/>
</dbReference>
<dbReference type="SUPFAM" id="SSF81383">
    <property type="entry name" value="F-box domain"/>
    <property type="match status" value="1"/>
</dbReference>
<evidence type="ECO:0000259" key="1">
    <source>
        <dbReference type="Pfam" id="PF12937"/>
    </source>
</evidence>
<gene>
    <name evidence="2" type="ORF">M407DRAFT_17108</name>
</gene>
<proteinExistence type="predicted"/>
<reference evidence="2 3" key="1">
    <citation type="submission" date="2014-04" db="EMBL/GenBank/DDBJ databases">
        <authorList>
            <consortium name="DOE Joint Genome Institute"/>
            <person name="Kuo A."/>
            <person name="Girlanda M."/>
            <person name="Perotto S."/>
            <person name="Kohler A."/>
            <person name="Nagy L.G."/>
            <person name="Floudas D."/>
            <person name="Copeland A."/>
            <person name="Barry K.W."/>
            <person name="Cichocki N."/>
            <person name="Veneault-Fourrey C."/>
            <person name="LaButti K."/>
            <person name="Lindquist E.A."/>
            <person name="Lipzen A."/>
            <person name="Lundell T."/>
            <person name="Morin E."/>
            <person name="Murat C."/>
            <person name="Sun H."/>
            <person name="Tunlid A."/>
            <person name="Henrissat B."/>
            <person name="Grigoriev I.V."/>
            <person name="Hibbett D.S."/>
            <person name="Martin F."/>
            <person name="Nordberg H.P."/>
            <person name="Cantor M.N."/>
            <person name="Hua S.X."/>
        </authorList>
    </citation>
    <scope>NUCLEOTIDE SEQUENCE [LARGE SCALE GENOMIC DNA]</scope>
    <source>
        <strain evidence="2 3">MUT 4182</strain>
    </source>
</reference>